<dbReference type="RefSeq" id="WP_196281375.1">
    <property type="nucleotide sequence ID" value="NZ_JADQDQ010000002.1"/>
</dbReference>
<comment type="caution">
    <text evidence="1">The sequence shown here is derived from an EMBL/GenBank/DDBJ whole genome shotgun (WGS) entry which is preliminary data.</text>
</comment>
<gene>
    <name evidence="1" type="ORF">I2I05_06340</name>
</gene>
<sequence>MSDNRQEQESSMQREIADFRQELERHGVHAALQFLNGRTPHRYTGIFRFDGDQLRSEVLFDRYQLGLTKGDDAPMEATYCSLVGQQQVAWEITDAATDPRVLGLIDTPVMSYCGVLIRDDAGQPFGSLCHYDMQRCQERTTDLPLLEAASSMLYRHLQPLGH</sequence>
<proteinExistence type="predicted"/>
<dbReference type="EMBL" id="JADQDQ010000002">
    <property type="protein sequence ID" value="MBF9237010.1"/>
    <property type="molecule type" value="Genomic_DNA"/>
</dbReference>
<dbReference type="Proteomes" id="UP000597617">
    <property type="component" value="Unassembled WGS sequence"/>
</dbReference>
<evidence type="ECO:0000313" key="1">
    <source>
        <dbReference type="EMBL" id="MBF9237010.1"/>
    </source>
</evidence>
<keyword evidence="2" id="KW-1185">Reference proteome</keyword>
<name>A0ABS0IFB1_9BACT</name>
<dbReference type="SUPFAM" id="SSF55781">
    <property type="entry name" value="GAF domain-like"/>
    <property type="match status" value="1"/>
</dbReference>
<evidence type="ECO:0000313" key="2">
    <source>
        <dbReference type="Proteomes" id="UP000597617"/>
    </source>
</evidence>
<reference evidence="1 2" key="1">
    <citation type="submission" date="2020-11" db="EMBL/GenBank/DDBJ databases">
        <authorList>
            <person name="Kim M.K."/>
        </authorList>
    </citation>
    <scope>NUCLEOTIDE SEQUENCE [LARGE SCALE GENOMIC DNA]</scope>
    <source>
        <strain evidence="1 2">BT683</strain>
    </source>
</reference>
<accession>A0ABS0IFB1</accession>
<evidence type="ECO:0008006" key="3">
    <source>
        <dbReference type="Google" id="ProtNLM"/>
    </source>
</evidence>
<organism evidence="1 2">
    <name type="scientific">Hymenobacter jeongseonensis</name>
    <dbReference type="NCBI Taxonomy" id="2791027"/>
    <lineage>
        <taxon>Bacteria</taxon>
        <taxon>Pseudomonadati</taxon>
        <taxon>Bacteroidota</taxon>
        <taxon>Cytophagia</taxon>
        <taxon>Cytophagales</taxon>
        <taxon>Hymenobacteraceae</taxon>
        <taxon>Hymenobacter</taxon>
    </lineage>
</organism>
<protein>
    <recommendedName>
        <fullName evidence="3">GAF domain-containing protein</fullName>
    </recommendedName>
</protein>